<feature type="non-terminal residue" evidence="1">
    <location>
        <position position="1"/>
    </location>
</feature>
<protein>
    <submittedName>
        <fullName evidence="1">Amino acid-binding protein</fullName>
    </submittedName>
</protein>
<dbReference type="EMBL" id="VMTR01000509">
    <property type="protein sequence ID" value="TVT78832.1"/>
    <property type="molecule type" value="Genomic_DNA"/>
</dbReference>
<proteinExistence type="predicted"/>
<dbReference type="Proteomes" id="UP000320212">
    <property type="component" value="Unassembled WGS sequence"/>
</dbReference>
<evidence type="ECO:0000313" key="1">
    <source>
        <dbReference type="EMBL" id="TVT78832.1"/>
    </source>
</evidence>
<organism evidence="1 2">
    <name type="scientific">Haloferax volcanii</name>
    <name type="common">Halobacterium volcanii</name>
    <dbReference type="NCBI Taxonomy" id="2246"/>
    <lineage>
        <taxon>Archaea</taxon>
        <taxon>Methanobacteriati</taxon>
        <taxon>Methanobacteriota</taxon>
        <taxon>Stenosarchaea group</taxon>
        <taxon>Halobacteria</taxon>
        <taxon>Halobacteriales</taxon>
        <taxon>Haloferacaceae</taxon>
        <taxon>Haloferax</taxon>
    </lineage>
</organism>
<reference evidence="1 2" key="1">
    <citation type="submission" date="2019-07" db="EMBL/GenBank/DDBJ databases">
        <title>Draft genome sequence of Haloferax volcanii SS0101, isolated from salt farm in Samut Sakhon, Thailand.</title>
        <authorList>
            <person name="Wanthongcharoen S."/>
            <person name="Yamprayoonswat W."/>
            <person name="Ruangsuj P."/>
            <person name="Thongpramul N."/>
            <person name="Jumpathong W."/>
            <person name="Sittihan S."/>
            <person name="Kanjanavas P."/>
            <person name="Yasawong M."/>
        </authorList>
    </citation>
    <scope>NUCLEOTIDE SEQUENCE [LARGE SCALE GENOMIC DNA]</scope>
    <source>
        <strain evidence="1 2">SS0101</strain>
    </source>
</reference>
<dbReference type="AlphaFoldDB" id="A0A558EZX6"/>
<gene>
    <name evidence="1" type="ORF">FQA18_20370</name>
</gene>
<name>A0A558EZX6_HALVO</name>
<comment type="caution">
    <text evidence="1">The sequence shown here is derived from an EMBL/GenBank/DDBJ whole genome shotgun (WGS) entry which is preliminary data.</text>
</comment>
<sequence>RDIADEKDLQLVEPLTVGGRA</sequence>
<evidence type="ECO:0000313" key="2">
    <source>
        <dbReference type="Proteomes" id="UP000320212"/>
    </source>
</evidence>
<accession>A0A558EZX6</accession>